<dbReference type="InterPro" id="IPR001387">
    <property type="entry name" value="Cro/C1-type_HTH"/>
</dbReference>
<dbReference type="RefSeq" id="WP_158756621.1">
    <property type="nucleotide sequence ID" value="NZ_CP046909.1"/>
</dbReference>
<dbReference type="OrthoDB" id="5297543at2"/>
<dbReference type="AlphaFoldDB" id="A0A7Z2J7R0"/>
<evidence type="ECO:0000313" key="3">
    <source>
        <dbReference type="Proteomes" id="UP000434209"/>
    </source>
</evidence>
<organism evidence="2 3">
    <name type="scientific">Paraburkholderia acidiphila</name>
    <dbReference type="NCBI Taxonomy" id="2571747"/>
    <lineage>
        <taxon>Bacteria</taxon>
        <taxon>Pseudomonadati</taxon>
        <taxon>Pseudomonadota</taxon>
        <taxon>Betaproteobacteria</taxon>
        <taxon>Burkholderiales</taxon>
        <taxon>Burkholderiaceae</taxon>
        <taxon>Paraburkholderia</taxon>
    </lineage>
</organism>
<evidence type="ECO:0000259" key="1">
    <source>
        <dbReference type="PROSITE" id="PS50943"/>
    </source>
</evidence>
<dbReference type="EMBL" id="CP046909">
    <property type="protein sequence ID" value="QGZ53420.1"/>
    <property type="molecule type" value="Genomic_DNA"/>
</dbReference>
<reference evidence="2 3" key="1">
    <citation type="submission" date="2019-12" db="EMBL/GenBank/DDBJ databases">
        <title>Paraburkholderia acidiphila 7Q-K02 sp. nov and Paraburkholderia acidisoli DHF22 sp. nov., two strains isolated from forest soil.</title>
        <authorList>
            <person name="Gao Z."/>
            <person name="Qiu L."/>
        </authorList>
    </citation>
    <scope>NUCLEOTIDE SEQUENCE [LARGE SCALE GENOMIC DNA]</scope>
    <source>
        <strain evidence="2 3">7Q-K02</strain>
    </source>
</reference>
<name>A0A7Z2J7R0_9BURK</name>
<keyword evidence="3" id="KW-1185">Reference proteome</keyword>
<dbReference type="KEGG" id="pacp:FAZ97_00060"/>
<gene>
    <name evidence="2" type="ORF">FAZ97_00060</name>
</gene>
<dbReference type="CDD" id="cd00093">
    <property type="entry name" value="HTH_XRE"/>
    <property type="match status" value="1"/>
</dbReference>
<accession>A0A7Z2J7R0</accession>
<dbReference type="Proteomes" id="UP000434209">
    <property type="component" value="Chromosome 1"/>
</dbReference>
<proteinExistence type="predicted"/>
<evidence type="ECO:0000313" key="2">
    <source>
        <dbReference type="EMBL" id="QGZ53420.1"/>
    </source>
</evidence>
<dbReference type="InterPro" id="IPR013430">
    <property type="entry name" value="Toxin_antidote_HigA"/>
</dbReference>
<dbReference type="Gene3D" id="1.10.260.40">
    <property type="entry name" value="lambda repressor-like DNA-binding domains"/>
    <property type="match status" value="1"/>
</dbReference>
<dbReference type="PROSITE" id="PS50943">
    <property type="entry name" value="HTH_CROC1"/>
    <property type="match status" value="1"/>
</dbReference>
<sequence length="99" mass="10598">MSRMFNPPHLGATLRTDVLPALGLTVTAAAQQLGITRSALSRVLNEHVASSPKMALRIEAWLGIEHGGRADVWLAGQAAYALWQARQKTGELHVVVCSG</sequence>
<dbReference type="SUPFAM" id="SSF47413">
    <property type="entry name" value="lambda repressor-like DNA-binding domains"/>
    <property type="match status" value="1"/>
</dbReference>
<protein>
    <submittedName>
        <fullName evidence="2">HigA family addiction module antidote protein</fullName>
    </submittedName>
</protein>
<dbReference type="GO" id="GO:0003677">
    <property type="term" value="F:DNA binding"/>
    <property type="evidence" value="ECO:0007669"/>
    <property type="project" value="InterPro"/>
</dbReference>
<dbReference type="NCBIfam" id="TIGR02607">
    <property type="entry name" value="antidote_HigA"/>
    <property type="match status" value="1"/>
</dbReference>
<dbReference type="InterPro" id="IPR010982">
    <property type="entry name" value="Lambda_DNA-bd_dom_sf"/>
</dbReference>
<dbReference type="Pfam" id="PF01381">
    <property type="entry name" value="HTH_3"/>
    <property type="match status" value="1"/>
</dbReference>
<feature type="domain" description="HTH cro/C1-type" evidence="1">
    <location>
        <begin position="21"/>
        <end position="69"/>
    </location>
</feature>